<evidence type="ECO:0000313" key="4">
    <source>
        <dbReference type="Proteomes" id="UP000252733"/>
    </source>
</evidence>
<proteinExistence type="predicted"/>
<evidence type="ECO:0000313" key="3">
    <source>
        <dbReference type="EMBL" id="RCW29103.1"/>
    </source>
</evidence>
<keyword evidence="3" id="KW-0808">Transferase</keyword>
<dbReference type="InterPro" id="IPR050194">
    <property type="entry name" value="Glycosyltransferase_grp1"/>
</dbReference>
<feature type="domain" description="Glycosyl transferase family 1" evidence="2">
    <location>
        <begin position="201"/>
        <end position="347"/>
    </location>
</feature>
<accession>A0A368UK98</accession>
<dbReference type="AlphaFoldDB" id="A0A368UK98"/>
<keyword evidence="1" id="KW-0812">Transmembrane</keyword>
<dbReference type="EMBL" id="QPIZ01000031">
    <property type="protein sequence ID" value="RCW29103.1"/>
    <property type="molecule type" value="Genomic_DNA"/>
</dbReference>
<dbReference type="Pfam" id="PF00534">
    <property type="entry name" value="Glycos_transf_1"/>
    <property type="match status" value="1"/>
</dbReference>
<comment type="caution">
    <text evidence="3">The sequence shown here is derived from an EMBL/GenBank/DDBJ whole genome shotgun (WGS) entry which is preliminary data.</text>
</comment>
<dbReference type="PANTHER" id="PTHR45947">
    <property type="entry name" value="SULFOQUINOVOSYL TRANSFERASE SQD2"/>
    <property type="match status" value="1"/>
</dbReference>
<dbReference type="GO" id="GO:0016757">
    <property type="term" value="F:glycosyltransferase activity"/>
    <property type="evidence" value="ECO:0007669"/>
    <property type="project" value="InterPro"/>
</dbReference>
<keyword evidence="4" id="KW-1185">Reference proteome</keyword>
<keyword evidence="1" id="KW-0472">Membrane</keyword>
<sequence>MSKEKKRILIFIDWFLPGYKAGGPVRSMANMMEQLSEEYHFLVVTRNTDYMETKPYELPADSWGEGPFDSEVYYFSKEGLSFKNMKRLIAETNFDVAYVNGIYSWWFSILPLFFLKRHKVIVGVRGMLARSAINVKSTKKRVFLKMAKVLGLYKSVVFHATNEQEKKDTRAVFGDVSVAVAPNLPRKVLPEPKVISKEKGILRLVSMARIAPEKNTLFALEALKKYTGGGEIVFDLYGQIYNETYWRDCKMVIDALPANSHVEYRGLVESDKVAEVIGDYHFLFLPSRGENFGHVILESFTAGRPVLISDQTPWRELEKENCGFDLPLEESIFADKIGKIVELDEDDWRKMCDAAGEKAQVFCSDAGNLEAYVRLLGE</sequence>
<keyword evidence="1" id="KW-1133">Transmembrane helix</keyword>
<dbReference type="Proteomes" id="UP000252733">
    <property type="component" value="Unassembled WGS sequence"/>
</dbReference>
<name>A0A368UK98_9BACT</name>
<dbReference type="PANTHER" id="PTHR45947:SF3">
    <property type="entry name" value="SULFOQUINOVOSYL TRANSFERASE SQD2"/>
    <property type="match status" value="1"/>
</dbReference>
<dbReference type="CDD" id="cd03801">
    <property type="entry name" value="GT4_PimA-like"/>
    <property type="match status" value="1"/>
</dbReference>
<dbReference type="Gene3D" id="3.40.50.2000">
    <property type="entry name" value="Glycogen Phosphorylase B"/>
    <property type="match status" value="2"/>
</dbReference>
<reference evidence="3 4" key="1">
    <citation type="submission" date="2018-07" db="EMBL/GenBank/DDBJ databases">
        <title>Freshwater and sediment microbial communities from various areas in North America, analyzing microbe dynamics in response to fracking.</title>
        <authorList>
            <person name="Lamendella R."/>
        </authorList>
    </citation>
    <scope>NUCLEOTIDE SEQUENCE [LARGE SCALE GENOMIC DNA]</scope>
    <source>
        <strain evidence="3 4">160A</strain>
    </source>
</reference>
<organism evidence="3 4">
    <name type="scientific">Marinilabilia salmonicolor</name>
    <dbReference type="NCBI Taxonomy" id="989"/>
    <lineage>
        <taxon>Bacteria</taxon>
        <taxon>Pseudomonadati</taxon>
        <taxon>Bacteroidota</taxon>
        <taxon>Bacteroidia</taxon>
        <taxon>Marinilabiliales</taxon>
        <taxon>Marinilabiliaceae</taxon>
        <taxon>Marinilabilia</taxon>
    </lineage>
</organism>
<dbReference type="SUPFAM" id="SSF53756">
    <property type="entry name" value="UDP-Glycosyltransferase/glycogen phosphorylase"/>
    <property type="match status" value="1"/>
</dbReference>
<protein>
    <submittedName>
        <fullName evidence="3">Glycosyltransferase involved in cell wall biosynthesis</fullName>
    </submittedName>
</protein>
<dbReference type="InterPro" id="IPR001296">
    <property type="entry name" value="Glyco_trans_1"/>
</dbReference>
<gene>
    <name evidence="3" type="ORF">DFO77_1314</name>
</gene>
<feature type="transmembrane region" description="Helical" evidence="1">
    <location>
        <begin position="96"/>
        <end position="115"/>
    </location>
</feature>
<evidence type="ECO:0000259" key="2">
    <source>
        <dbReference type="Pfam" id="PF00534"/>
    </source>
</evidence>
<evidence type="ECO:0000256" key="1">
    <source>
        <dbReference type="SAM" id="Phobius"/>
    </source>
</evidence>
<dbReference type="RefSeq" id="WP_181872120.1">
    <property type="nucleotide sequence ID" value="NZ_QPIZ01000031.1"/>
</dbReference>